<dbReference type="KEGG" id="cko:CKO_03097"/>
<gene>
    <name evidence="2" type="ordered locus">CKO_03097</name>
</gene>
<protein>
    <submittedName>
        <fullName evidence="2">Uncharacterized protein</fullName>
    </submittedName>
</protein>
<reference evidence="2 3" key="1">
    <citation type="submission" date="2007-08" db="EMBL/GenBank/DDBJ databases">
        <authorList>
            <consortium name="The Citrobacter koseri Genome Sequencing Project"/>
            <person name="McClelland M."/>
            <person name="Sanderson E.K."/>
            <person name="Porwollik S."/>
            <person name="Spieth J."/>
            <person name="Clifton W.S."/>
            <person name="Latreille P."/>
            <person name="Courtney L."/>
            <person name="Wang C."/>
            <person name="Pepin K."/>
            <person name="Bhonagiri V."/>
            <person name="Nash W."/>
            <person name="Johnson M."/>
            <person name="Thiruvilangam P."/>
            <person name="Wilson R."/>
        </authorList>
    </citation>
    <scope>NUCLEOTIDE SEQUENCE [LARGE SCALE GENOMIC DNA]</scope>
    <source>
        <strain evidence="3">ATCC BAA-895 / CDC 4225-83 / SGSC4696</strain>
    </source>
</reference>
<dbReference type="EMBL" id="CP000822">
    <property type="protein sequence ID" value="ABV14188.1"/>
    <property type="molecule type" value="Genomic_DNA"/>
</dbReference>
<name>A8AL26_CITK8</name>
<evidence type="ECO:0000256" key="1">
    <source>
        <dbReference type="SAM" id="MobiDB-lite"/>
    </source>
</evidence>
<sequence length="39" mass="4494">MPDGATLIWPTDRRRRPDKVKPPSGIEGDDYQQIGDKKR</sequence>
<dbReference type="Proteomes" id="UP000008148">
    <property type="component" value="Chromosome"/>
</dbReference>
<dbReference type="AlphaFoldDB" id="A8AL26"/>
<keyword evidence="3" id="KW-1185">Reference proteome</keyword>
<dbReference type="HOGENOM" id="CLU_3306968_0_0_6"/>
<organism evidence="2 3">
    <name type="scientific">Citrobacter koseri (strain ATCC BAA-895 / CDC 4225-83 / SGSC4696)</name>
    <dbReference type="NCBI Taxonomy" id="290338"/>
    <lineage>
        <taxon>Bacteria</taxon>
        <taxon>Pseudomonadati</taxon>
        <taxon>Pseudomonadota</taxon>
        <taxon>Gammaproteobacteria</taxon>
        <taxon>Enterobacterales</taxon>
        <taxon>Enterobacteriaceae</taxon>
        <taxon>Citrobacter</taxon>
    </lineage>
</organism>
<accession>A8AL26</accession>
<feature type="region of interest" description="Disordered" evidence="1">
    <location>
        <begin position="1"/>
        <end position="39"/>
    </location>
</feature>
<evidence type="ECO:0000313" key="3">
    <source>
        <dbReference type="Proteomes" id="UP000008148"/>
    </source>
</evidence>
<proteinExistence type="predicted"/>
<evidence type="ECO:0000313" key="2">
    <source>
        <dbReference type="EMBL" id="ABV14188.1"/>
    </source>
</evidence>